<dbReference type="GO" id="GO:0044877">
    <property type="term" value="F:protein-containing complex binding"/>
    <property type="evidence" value="ECO:0007669"/>
    <property type="project" value="TreeGrafter"/>
</dbReference>
<dbReference type="Pfam" id="PF01370">
    <property type="entry name" value="Epimerase"/>
    <property type="match status" value="1"/>
</dbReference>
<dbReference type="SUPFAM" id="SSF51735">
    <property type="entry name" value="NAD(P)-binding Rossmann-fold domains"/>
    <property type="match status" value="1"/>
</dbReference>
<dbReference type="EMBL" id="GEZM01087931">
    <property type="protein sequence ID" value="JAV58386.1"/>
    <property type="molecule type" value="Transcribed_RNA"/>
</dbReference>
<evidence type="ECO:0000256" key="3">
    <source>
        <dbReference type="ARBA" id="ARBA00042000"/>
    </source>
</evidence>
<evidence type="ECO:0000256" key="2">
    <source>
        <dbReference type="ARBA" id="ARBA00040720"/>
    </source>
</evidence>
<dbReference type="PANTHER" id="PTHR12126:SF11">
    <property type="entry name" value="NADH DEHYDROGENASE [UBIQUINONE] 1 ALPHA SUBCOMPLEX SUBUNIT 9, MITOCHONDRIAL"/>
    <property type="match status" value="1"/>
</dbReference>
<dbReference type="CDD" id="cd05271">
    <property type="entry name" value="NDUFA9_like_SDR_a"/>
    <property type="match status" value="1"/>
</dbReference>
<name>A0A1Y1KG50_PHOPY</name>
<protein>
    <recommendedName>
        <fullName evidence="2">NADH dehydrogenase [ubiquinone] 1 alpha subcomplex subunit 9, mitochondrial</fullName>
    </recommendedName>
    <alternativeName>
        <fullName evidence="4">Complex I-39kD</fullName>
    </alternativeName>
    <alternativeName>
        <fullName evidence="3">NADH-ubiquinone oxidoreductase 39 kDa subunit</fullName>
    </alternativeName>
</protein>
<evidence type="ECO:0000313" key="7">
    <source>
        <dbReference type="EMBL" id="JAV58386.1"/>
    </source>
</evidence>
<evidence type="ECO:0000256" key="1">
    <source>
        <dbReference type="ARBA" id="ARBA00038501"/>
    </source>
</evidence>
<comment type="subunit">
    <text evidence="5">Complex I is composed of 45 different subunits. This a component of the hydrophobic protein fraction. Interacts with BLOC1S1. Interacts with SLC2A4. Interacts with CLOCK. Interacts with RAB5IF.</text>
</comment>
<dbReference type="Gene3D" id="3.40.50.720">
    <property type="entry name" value="NAD(P)-binding Rossmann-like Domain"/>
    <property type="match status" value="1"/>
</dbReference>
<proteinExistence type="inferred from homology"/>
<dbReference type="AlphaFoldDB" id="A0A1Y1KG50"/>
<dbReference type="InterPro" id="IPR051207">
    <property type="entry name" value="ComplexI_NDUFA9_subunit"/>
</dbReference>
<accession>A0A1Y1KG50</accession>
<evidence type="ECO:0000256" key="4">
    <source>
        <dbReference type="ARBA" id="ARBA00043145"/>
    </source>
</evidence>
<dbReference type="PANTHER" id="PTHR12126">
    <property type="entry name" value="NADH-UBIQUINONE OXIDOREDUCTASE 39 KDA SUBUNIT-RELATED"/>
    <property type="match status" value="1"/>
</dbReference>
<reference evidence="7" key="1">
    <citation type="journal article" date="2016" name="Sci. Rep.">
        <title>Molecular characterization of firefly nuptial gifts: a multi-omics approach sheds light on postcopulatory sexual selection.</title>
        <authorList>
            <person name="Al-Wathiqui N."/>
            <person name="Fallon T.R."/>
            <person name="South A."/>
            <person name="Weng J.K."/>
            <person name="Lewis S.M."/>
        </authorList>
    </citation>
    <scope>NUCLEOTIDE SEQUENCE</scope>
</reference>
<sequence>MALVLHSGANVLKKHTGIISIAYVRTANYSDFNPYNLASLKRGTGGRSSFNGIVATVFGASGFIGRYVCNRLGKIGTQLILPYRGDFYPMQRLKLVGDLGQVLFQPYHLFDEESLDKAVRYSNVVINLVGRDWETRNFSFEDVHVKGARKIAEAAQRAGVKRLIHVSSLNVSEKPKAHVLEGGSKFLASKWRGEKAVLEAFPCATIIRPSDVYGQEDRFLRYYIHNWRRQVHYMPLWENGEKTIKQPLFVSDLAAGIVNAIKDPDSAGKIYQAVGPKRYLLSELVDWFYRVMRKDKEWGYYRYDMKYDPIFKLKVTLTQKLCPSWPVGHLHWERVERECITDTVERGVPTLEDLCVNLMPMENQIPWELKPYIYGIYHGRDLEDFAVRPEPPKVAASI</sequence>
<comment type="similarity">
    <text evidence="1">Belongs to the complex I NDUFA9 subunit family.</text>
</comment>
<dbReference type="GO" id="GO:0005739">
    <property type="term" value="C:mitochondrion"/>
    <property type="evidence" value="ECO:0007669"/>
    <property type="project" value="TreeGrafter"/>
</dbReference>
<evidence type="ECO:0000259" key="6">
    <source>
        <dbReference type="Pfam" id="PF01370"/>
    </source>
</evidence>
<dbReference type="InterPro" id="IPR001509">
    <property type="entry name" value="Epimerase_deHydtase"/>
</dbReference>
<feature type="domain" description="NAD-dependent epimerase/dehydratase" evidence="6">
    <location>
        <begin position="56"/>
        <end position="271"/>
    </location>
</feature>
<evidence type="ECO:0000256" key="5">
    <source>
        <dbReference type="ARBA" id="ARBA00046455"/>
    </source>
</evidence>
<dbReference type="InterPro" id="IPR036291">
    <property type="entry name" value="NAD(P)-bd_dom_sf"/>
</dbReference>
<organism evidence="7">
    <name type="scientific">Photinus pyralis</name>
    <name type="common">Common eastern firefly</name>
    <name type="synonym">Lampyris pyralis</name>
    <dbReference type="NCBI Taxonomy" id="7054"/>
    <lineage>
        <taxon>Eukaryota</taxon>
        <taxon>Metazoa</taxon>
        <taxon>Ecdysozoa</taxon>
        <taxon>Arthropoda</taxon>
        <taxon>Hexapoda</taxon>
        <taxon>Insecta</taxon>
        <taxon>Pterygota</taxon>
        <taxon>Neoptera</taxon>
        <taxon>Endopterygota</taxon>
        <taxon>Coleoptera</taxon>
        <taxon>Polyphaga</taxon>
        <taxon>Elateriformia</taxon>
        <taxon>Elateroidea</taxon>
        <taxon>Lampyridae</taxon>
        <taxon>Lampyrinae</taxon>
        <taxon>Photinus</taxon>
    </lineage>
</organism>